<dbReference type="Proteomes" id="UP000030645">
    <property type="component" value="Unassembled WGS sequence"/>
</dbReference>
<evidence type="ECO:0000313" key="1">
    <source>
        <dbReference type="EMBL" id="EXC20356.1"/>
    </source>
</evidence>
<evidence type="ECO:0000313" key="2">
    <source>
        <dbReference type="Proteomes" id="UP000030645"/>
    </source>
</evidence>
<accession>W9S8U6</accession>
<dbReference type="AlphaFoldDB" id="W9S8U6"/>
<organism evidence="1 2">
    <name type="scientific">Morus notabilis</name>
    <dbReference type="NCBI Taxonomy" id="981085"/>
    <lineage>
        <taxon>Eukaryota</taxon>
        <taxon>Viridiplantae</taxon>
        <taxon>Streptophyta</taxon>
        <taxon>Embryophyta</taxon>
        <taxon>Tracheophyta</taxon>
        <taxon>Spermatophyta</taxon>
        <taxon>Magnoliopsida</taxon>
        <taxon>eudicotyledons</taxon>
        <taxon>Gunneridae</taxon>
        <taxon>Pentapetalae</taxon>
        <taxon>rosids</taxon>
        <taxon>fabids</taxon>
        <taxon>Rosales</taxon>
        <taxon>Moraceae</taxon>
        <taxon>Moreae</taxon>
        <taxon>Morus</taxon>
    </lineage>
</organism>
<reference evidence="2" key="1">
    <citation type="submission" date="2013-01" db="EMBL/GenBank/DDBJ databases">
        <title>Draft Genome Sequence of a Mulberry Tree, Morus notabilis C.K. Schneid.</title>
        <authorList>
            <person name="He N."/>
            <person name="Zhao S."/>
        </authorList>
    </citation>
    <scope>NUCLEOTIDE SEQUENCE</scope>
</reference>
<protein>
    <submittedName>
        <fullName evidence="1">Uncharacterized protein</fullName>
    </submittedName>
</protein>
<gene>
    <name evidence="1" type="ORF">L484_020577</name>
</gene>
<dbReference type="EMBL" id="KE345913">
    <property type="protein sequence ID" value="EXC20356.1"/>
    <property type="molecule type" value="Genomic_DNA"/>
</dbReference>
<proteinExistence type="predicted"/>
<name>W9S8U6_9ROSA</name>
<sequence>MPRSSGSSPNRFTLLRVCRLVCQTTINVARYRAVIFHINDRSIIHNEGLFVYKAATFSSETGQWNVSTFLLAAKGCCLEIL</sequence>
<keyword evidence="2" id="KW-1185">Reference proteome</keyword>